<proteinExistence type="predicted"/>
<dbReference type="OrthoDB" id="1431221at2"/>
<evidence type="ECO:0000313" key="2">
    <source>
        <dbReference type="Proteomes" id="UP000464318"/>
    </source>
</evidence>
<accession>A0A6P1QWF7</accession>
<sequence length="203" mass="22768">MTNCLLAQSIKPDSSASKRAFILGFDVMNASISVFSDNKLYQGYISTQLKKHTDIVADLGYAQNTYEKNGYDASTNGFFIKAGAQYMLIKDYENPFNGFYIGGKASASFYQQEYRKIPIQGLNSGDSFVTYPQSSQSSYWLEAVAGGRVQLFNSRFLIDVQVQPRYLLYSTKQEGIKPMIISGFGRASSNFNMGFSWSIAYQF</sequence>
<organism evidence="1 2">
    <name type="scientific">Bergeyella cardium</name>
    <dbReference type="NCBI Taxonomy" id="1585976"/>
    <lineage>
        <taxon>Bacteria</taxon>
        <taxon>Pseudomonadati</taxon>
        <taxon>Bacteroidota</taxon>
        <taxon>Flavobacteriia</taxon>
        <taxon>Flavobacteriales</taxon>
        <taxon>Weeksellaceae</taxon>
        <taxon>Bergeyella</taxon>
    </lineage>
</organism>
<dbReference type="Pfam" id="PF19515">
    <property type="entry name" value="DUF6048"/>
    <property type="match status" value="1"/>
</dbReference>
<dbReference type="EMBL" id="CP029149">
    <property type="protein sequence ID" value="QHN65034.1"/>
    <property type="molecule type" value="Genomic_DNA"/>
</dbReference>
<dbReference type="RefSeq" id="WP_120488349.1">
    <property type="nucleotide sequence ID" value="NZ_CP029149.1"/>
</dbReference>
<protein>
    <submittedName>
        <fullName evidence="1">Uncharacterized protein</fullName>
    </submittedName>
</protein>
<keyword evidence="2" id="KW-1185">Reference proteome</keyword>
<name>A0A6P1QWF7_9FLAO</name>
<evidence type="ECO:0000313" key="1">
    <source>
        <dbReference type="EMBL" id="QHN65034.1"/>
    </source>
</evidence>
<dbReference type="InterPro" id="IPR046111">
    <property type="entry name" value="DUF6048"/>
</dbReference>
<dbReference type="Proteomes" id="UP000464318">
    <property type="component" value="Chromosome"/>
</dbReference>
<dbReference type="KEGG" id="bcad:DBX24_03535"/>
<dbReference type="AlphaFoldDB" id="A0A6P1QWF7"/>
<gene>
    <name evidence="1" type="ORF">DBX24_03535</name>
</gene>
<reference evidence="1 2" key="1">
    <citation type="submission" date="2018-04" db="EMBL/GenBank/DDBJ databases">
        <title>Characteristic and Complete Genome Sequencing of A Novel Member of Infective Endocarditis Causative Bacteria: Bergeyella cardium QL-PH.</title>
        <authorList>
            <person name="Pan H."/>
            <person name="Sun E."/>
            <person name="Zhang Y."/>
        </authorList>
    </citation>
    <scope>NUCLEOTIDE SEQUENCE [LARGE SCALE GENOMIC DNA]</scope>
    <source>
        <strain evidence="1 2">HPQL</strain>
    </source>
</reference>